<dbReference type="AlphaFoldDB" id="A0A4R7ZQ50"/>
<feature type="transmembrane region" description="Helical" evidence="6">
    <location>
        <begin position="580"/>
        <end position="602"/>
    </location>
</feature>
<dbReference type="Gene3D" id="1.20.1110.10">
    <property type="entry name" value="Calcium-transporting ATPase, transmembrane domain"/>
    <property type="match status" value="1"/>
</dbReference>
<evidence type="ECO:0000256" key="1">
    <source>
        <dbReference type="ARBA" id="ARBA00004141"/>
    </source>
</evidence>
<dbReference type="SFLD" id="SFLDG00002">
    <property type="entry name" value="C1.7:_P-type_atpase_like"/>
    <property type="match status" value="1"/>
</dbReference>
<dbReference type="Proteomes" id="UP000294743">
    <property type="component" value="Unassembled WGS sequence"/>
</dbReference>
<dbReference type="InterPro" id="IPR023299">
    <property type="entry name" value="ATPase_P-typ_cyto_dom_N"/>
</dbReference>
<evidence type="ECO:0000256" key="5">
    <source>
        <dbReference type="ARBA" id="ARBA00023136"/>
    </source>
</evidence>
<evidence type="ECO:0000256" key="4">
    <source>
        <dbReference type="ARBA" id="ARBA00022989"/>
    </source>
</evidence>
<dbReference type="Pfam" id="PF00702">
    <property type="entry name" value="Hydrolase"/>
    <property type="match status" value="1"/>
</dbReference>
<proteinExistence type="predicted"/>
<feature type="transmembrane region" description="Helical" evidence="6">
    <location>
        <begin position="730"/>
        <end position="752"/>
    </location>
</feature>
<feature type="transmembrane region" description="Helical" evidence="6">
    <location>
        <begin position="608"/>
        <end position="627"/>
    </location>
</feature>
<evidence type="ECO:0000259" key="7">
    <source>
        <dbReference type="Pfam" id="PF00122"/>
    </source>
</evidence>
<feature type="transmembrane region" description="Helical" evidence="6">
    <location>
        <begin position="244"/>
        <end position="277"/>
    </location>
</feature>
<comment type="subcellular location">
    <subcellularLocation>
        <location evidence="1">Membrane</location>
        <topology evidence="1">Multi-pass membrane protein</topology>
    </subcellularLocation>
</comment>
<dbReference type="InterPro" id="IPR001757">
    <property type="entry name" value="P_typ_ATPase"/>
</dbReference>
<dbReference type="RefSeq" id="WP_134169366.1">
    <property type="nucleotide sequence ID" value="NZ_SODD01000015.1"/>
</dbReference>
<dbReference type="InterPro" id="IPR023214">
    <property type="entry name" value="HAD_sf"/>
</dbReference>
<dbReference type="PROSITE" id="PS00154">
    <property type="entry name" value="ATPASE_E1_E2"/>
    <property type="match status" value="1"/>
</dbReference>
<accession>A0A4R7ZQ50</accession>
<keyword evidence="2 6" id="KW-0812">Transmembrane</keyword>
<dbReference type="SFLD" id="SFLDS00003">
    <property type="entry name" value="Haloacid_Dehalogenase"/>
    <property type="match status" value="1"/>
</dbReference>
<dbReference type="InterPro" id="IPR023298">
    <property type="entry name" value="ATPase_P-typ_TM_dom_sf"/>
</dbReference>
<sequence>MKLEKEIDFKQGLSYKEVSDKKAKGLSNNPPKKVTKTNGQIVYDNVCTLFNFLNFAIGVALLSVGAISNMFYLLIILMNIGIGIYQEIHAKNLVEKLTLISADKAGVVREGNVDKVALEDIVMDDILYLEMGDQIPADAIVVNESVEVNESLLTGESDTIVKKVGDELFSGSFIVGGRCQAQVIRVGDEAFANKIVSEVKEYKKNHSELIQAIRTVSKFTSFIIIPLGLILFYQAFVVRENTMFVSIVASAAALLGMLPKGLVLLIGIGSATGVINLSKRNVLVQDMHCMEIFAHVDMLCLDKTGTITEGNMRVVKAFGFQGKNIDNIMANYIEQTQDNNATFQAMHEYFFSKKEHDYQVGQKVPFSSERKWGSIDFLDLGVVKVGAPEKMCVPKDIPNEVHEAQEDGFRVLMVSLNDEPLGAICLDDPIRENAKATFDFFKREGVEVKVISGDHPLTVASVARKAGLDGWDAYVDLSQVTEEAEVRKLAHTHKVFGRVSPEQKRCLVNELRNMDHIVAMSGDGVNDVLALKEANCSIAMANGNAAAKQVSQLVLLDSDFSNLTKVLSEGRRIINNVTKVSGIFFIKTIYSLLLSLLCIVMNIPFPFIPIQITLIDLAIEGFPSFFISFEENNKQVTGTYLKTSLLNALPNALLIIMNIIIVLSIKDSYGFNDEQATAIMYMVVGAISILAVLKACLPFNKLRLFLFWFVAIGFYVAVLLFHSLLKIPPFTTSMITCTLLLVALSIVLYALYQWVWYKKTHK</sequence>
<dbReference type="SUPFAM" id="SSF81665">
    <property type="entry name" value="Calcium ATPase, transmembrane domain M"/>
    <property type="match status" value="1"/>
</dbReference>
<dbReference type="NCBIfam" id="TIGR01494">
    <property type="entry name" value="ATPase_P-type"/>
    <property type="match status" value="2"/>
</dbReference>
<keyword evidence="3" id="KW-1278">Translocase</keyword>
<dbReference type="Pfam" id="PF00122">
    <property type="entry name" value="E1-E2_ATPase"/>
    <property type="match status" value="1"/>
</dbReference>
<dbReference type="OrthoDB" id="9760364at2"/>
<dbReference type="Gene3D" id="3.40.50.1000">
    <property type="entry name" value="HAD superfamily/HAD-like"/>
    <property type="match status" value="1"/>
</dbReference>
<keyword evidence="5 6" id="KW-0472">Membrane</keyword>
<dbReference type="Gene3D" id="3.40.1110.10">
    <property type="entry name" value="Calcium-transporting ATPase, cytoplasmic domain N"/>
    <property type="match status" value="1"/>
</dbReference>
<feature type="transmembrane region" description="Helical" evidence="6">
    <location>
        <begin position="648"/>
        <end position="666"/>
    </location>
</feature>
<dbReference type="PRINTS" id="PR00119">
    <property type="entry name" value="CATATPASE"/>
</dbReference>
<organism evidence="8 9">
    <name type="scientific">Breznakia blatticola</name>
    <dbReference type="NCBI Taxonomy" id="1754012"/>
    <lineage>
        <taxon>Bacteria</taxon>
        <taxon>Bacillati</taxon>
        <taxon>Bacillota</taxon>
        <taxon>Erysipelotrichia</taxon>
        <taxon>Erysipelotrichales</taxon>
        <taxon>Erysipelotrichaceae</taxon>
        <taxon>Breznakia</taxon>
    </lineage>
</organism>
<comment type="caution">
    <text evidence="8">The sequence shown here is derived from an EMBL/GenBank/DDBJ whole genome shotgun (WGS) entry which is preliminary data.</text>
</comment>
<feature type="transmembrane region" description="Helical" evidence="6">
    <location>
        <begin position="678"/>
        <end position="697"/>
    </location>
</feature>
<dbReference type="SUPFAM" id="SSF81653">
    <property type="entry name" value="Calcium ATPase, transduction domain A"/>
    <property type="match status" value="1"/>
</dbReference>
<reference evidence="8 9" key="1">
    <citation type="submission" date="2019-03" db="EMBL/GenBank/DDBJ databases">
        <title>Genomic Encyclopedia of Type Strains, Phase IV (KMG-IV): sequencing the most valuable type-strain genomes for metagenomic binning, comparative biology and taxonomic classification.</title>
        <authorList>
            <person name="Goeker M."/>
        </authorList>
    </citation>
    <scope>NUCLEOTIDE SEQUENCE [LARGE SCALE GENOMIC DNA]</scope>
    <source>
        <strain evidence="8 9">DSM 28867</strain>
    </source>
</reference>
<dbReference type="SUPFAM" id="SSF56784">
    <property type="entry name" value="HAD-like"/>
    <property type="match status" value="1"/>
</dbReference>
<dbReference type="Gene3D" id="2.70.150.10">
    <property type="entry name" value="Calcium-transporting ATPase, cytoplasmic transduction domain A"/>
    <property type="match status" value="1"/>
</dbReference>
<keyword evidence="9" id="KW-1185">Reference proteome</keyword>
<dbReference type="PRINTS" id="PR00120">
    <property type="entry name" value="HATPASE"/>
</dbReference>
<dbReference type="SFLD" id="SFLDF00027">
    <property type="entry name" value="p-type_atpase"/>
    <property type="match status" value="1"/>
</dbReference>
<evidence type="ECO:0000256" key="6">
    <source>
        <dbReference type="SAM" id="Phobius"/>
    </source>
</evidence>
<evidence type="ECO:0000313" key="9">
    <source>
        <dbReference type="Proteomes" id="UP000294743"/>
    </source>
</evidence>
<dbReference type="InterPro" id="IPR008250">
    <property type="entry name" value="ATPase_P-typ_transduc_dom_A_sf"/>
</dbReference>
<dbReference type="GO" id="GO:0005524">
    <property type="term" value="F:ATP binding"/>
    <property type="evidence" value="ECO:0007669"/>
    <property type="project" value="InterPro"/>
</dbReference>
<feature type="transmembrane region" description="Helical" evidence="6">
    <location>
        <begin position="704"/>
        <end position="724"/>
    </location>
</feature>
<keyword evidence="4 6" id="KW-1133">Transmembrane helix</keyword>
<dbReference type="GO" id="GO:0016887">
    <property type="term" value="F:ATP hydrolysis activity"/>
    <property type="evidence" value="ECO:0007669"/>
    <property type="project" value="InterPro"/>
</dbReference>
<evidence type="ECO:0000313" key="8">
    <source>
        <dbReference type="EMBL" id="TDW20063.1"/>
    </source>
</evidence>
<dbReference type="EMBL" id="SODD01000015">
    <property type="protein sequence ID" value="TDW20063.1"/>
    <property type="molecule type" value="Genomic_DNA"/>
</dbReference>
<gene>
    <name evidence="8" type="ORF">EDD63_11521</name>
</gene>
<protein>
    <submittedName>
        <fullName evidence="8">Cation-transporting ATPase E</fullName>
    </submittedName>
</protein>
<dbReference type="InterPro" id="IPR018303">
    <property type="entry name" value="ATPase_P-typ_P_site"/>
</dbReference>
<feature type="transmembrane region" description="Helical" evidence="6">
    <location>
        <begin position="219"/>
        <end position="238"/>
    </location>
</feature>
<evidence type="ECO:0000256" key="3">
    <source>
        <dbReference type="ARBA" id="ARBA00022967"/>
    </source>
</evidence>
<name>A0A4R7ZQ50_9FIRM</name>
<evidence type="ECO:0000256" key="2">
    <source>
        <dbReference type="ARBA" id="ARBA00022692"/>
    </source>
</evidence>
<dbReference type="GO" id="GO:0016020">
    <property type="term" value="C:membrane"/>
    <property type="evidence" value="ECO:0007669"/>
    <property type="project" value="UniProtKB-SubCell"/>
</dbReference>
<dbReference type="InterPro" id="IPR036412">
    <property type="entry name" value="HAD-like_sf"/>
</dbReference>
<dbReference type="InterPro" id="IPR059000">
    <property type="entry name" value="ATPase_P-type_domA"/>
</dbReference>
<dbReference type="InterPro" id="IPR044492">
    <property type="entry name" value="P_typ_ATPase_HD_dom"/>
</dbReference>
<dbReference type="PANTHER" id="PTHR42861">
    <property type="entry name" value="CALCIUM-TRANSPORTING ATPASE"/>
    <property type="match status" value="1"/>
</dbReference>
<feature type="domain" description="P-type ATPase A" evidence="7">
    <location>
        <begin position="101"/>
        <end position="199"/>
    </location>
</feature>